<feature type="domain" description="Circularly permuted ATPgrasp" evidence="2">
    <location>
        <begin position="98"/>
        <end position="429"/>
    </location>
</feature>
<dbReference type="SUPFAM" id="SSF56059">
    <property type="entry name" value="Glutathione synthetase ATP-binding domain-like"/>
    <property type="match status" value="1"/>
</dbReference>
<keyword evidence="4" id="KW-1185">Reference proteome</keyword>
<name>A0A5S9R7R2_MYCVN</name>
<feature type="region of interest" description="Disordered" evidence="1">
    <location>
        <begin position="514"/>
        <end position="563"/>
    </location>
</feature>
<gene>
    <name evidence="3" type="ORF">AELLOGFF_01860</name>
</gene>
<reference evidence="3 4" key="1">
    <citation type="submission" date="2019-11" db="EMBL/GenBank/DDBJ databases">
        <authorList>
            <person name="Holert J."/>
        </authorList>
    </citation>
    <scope>NUCLEOTIDE SEQUENCE [LARGE SCALE GENOMIC DNA]</scope>
    <source>
        <strain evidence="3">BC8_1</strain>
    </source>
</reference>
<evidence type="ECO:0000313" key="4">
    <source>
        <dbReference type="Proteomes" id="UP000430146"/>
    </source>
</evidence>
<dbReference type="InterPro" id="IPR016450">
    <property type="entry name" value="UCP005522"/>
</dbReference>
<dbReference type="Pfam" id="PF04174">
    <property type="entry name" value="CP_ATPgrasp_1"/>
    <property type="match status" value="1"/>
</dbReference>
<dbReference type="PANTHER" id="PTHR34595:SF7">
    <property type="entry name" value="SLL1039 PROTEIN"/>
    <property type="match status" value="1"/>
</dbReference>
<evidence type="ECO:0000256" key="1">
    <source>
        <dbReference type="SAM" id="MobiDB-lite"/>
    </source>
</evidence>
<sequence length="563" mass="61857">MATETVRTSRSNSKTAKRHDGVFGGYNDLGAYSEAFDEMFDGDGNVRGPYKGIHAELAPSDVAELEARAEALGRAFIDQGITFSLSGQERPFPLDLVPRVISAAEWTRLERGIRQRVKALEMYLEDIYGEQEILRDGVIPRRLVTSCEHFHREAVGIVPPNGVRIHVAGIDLVRDGQGTFRVLEDNLRSPSGVSYVMENRRTMARVFPNLFATHRVRAVGDYASHLLRALRNAAANNVADPTVVVLTPGVYNSAYFEHSLLARQMGVELVEGRDLFCRDNTVYMRTTEGERQVDVVYRRIDDDFLDPMQFKPDSVLGVAGILNAARAGNVVISSAVGNGVGDDKLVYTYVPTIIEYYLGEKPLLANVDTFRCWLDAEREEVLDRVDELVIKPVEGSGGYGIVFGPDASEKELAAITKKINADPRGWIAQPVVQLSTVPTQIDDALSPRHVDLRPFAVNDGDDVWVLPGGLTRVALPEGSLVVNSSQGGGSKDTWVLASRASVADRELAAAEVVRSLPKASGKGTKADRNGDGSSTQQQQSQANRQEEQQQQQQQQQKQQAVVR</sequence>
<dbReference type="AlphaFoldDB" id="A0A5S9R7R2"/>
<evidence type="ECO:0000259" key="2">
    <source>
        <dbReference type="Pfam" id="PF04174"/>
    </source>
</evidence>
<dbReference type="OrthoDB" id="9803842at2"/>
<dbReference type="RefSeq" id="WP_159234873.1">
    <property type="nucleotide sequence ID" value="NZ_CACSIP010000056.1"/>
</dbReference>
<protein>
    <recommendedName>
        <fullName evidence="2">Circularly permuted ATPgrasp domain-containing protein</fullName>
    </recommendedName>
</protein>
<dbReference type="PIRSF" id="PIRSF005522">
    <property type="entry name" value="UCP005522"/>
    <property type="match status" value="1"/>
</dbReference>
<dbReference type="InterPro" id="IPR007302">
    <property type="entry name" value="CP_ATPgrasp"/>
</dbReference>
<dbReference type="Gene3D" id="3.40.50.11290">
    <property type="match status" value="1"/>
</dbReference>
<accession>A0A5S9R7R2</accession>
<proteinExistence type="predicted"/>
<dbReference type="PANTHER" id="PTHR34595">
    <property type="entry name" value="BLR5612 PROTEIN"/>
    <property type="match status" value="1"/>
</dbReference>
<evidence type="ECO:0000313" key="3">
    <source>
        <dbReference type="EMBL" id="CAA0134793.1"/>
    </source>
</evidence>
<dbReference type="Gene3D" id="3.30.1490.270">
    <property type="match status" value="1"/>
</dbReference>
<dbReference type="EMBL" id="CACSIP010000056">
    <property type="protein sequence ID" value="CAA0134793.1"/>
    <property type="molecule type" value="Genomic_DNA"/>
</dbReference>
<dbReference type="Proteomes" id="UP000430146">
    <property type="component" value="Unassembled WGS sequence"/>
</dbReference>
<organism evidence="3 4">
    <name type="scientific">Mycolicibacterium vanbaalenii</name>
    <name type="common">Mycobacterium vanbaalenii</name>
    <dbReference type="NCBI Taxonomy" id="110539"/>
    <lineage>
        <taxon>Bacteria</taxon>
        <taxon>Bacillati</taxon>
        <taxon>Actinomycetota</taxon>
        <taxon>Actinomycetes</taxon>
        <taxon>Mycobacteriales</taxon>
        <taxon>Mycobacteriaceae</taxon>
        <taxon>Mycolicibacterium</taxon>
    </lineage>
</organism>
<dbReference type="InterPro" id="IPR051680">
    <property type="entry name" value="ATP-dep_Glu-Cys_Ligase-2"/>
</dbReference>
<feature type="compositionally biased region" description="Low complexity" evidence="1">
    <location>
        <begin position="536"/>
        <end position="563"/>
    </location>
</feature>